<name>A0A1W1BR43_9ZZZZ</name>
<dbReference type="InterPro" id="IPR016181">
    <property type="entry name" value="Acyl_CoA_acyltransferase"/>
</dbReference>
<protein>
    <submittedName>
        <fullName evidence="1">Uncharacterized protein</fullName>
    </submittedName>
</protein>
<organism evidence="1">
    <name type="scientific">hydrothermal vent metagenome</name>
    <dbReference type="NCBI Taxonomy" id="652676"/>
    <lineage>
        <taxon>unclassified sequences</taxon>
        <taxon>metagenomes</taxon>
        <taxon>ecological metagenomes</taxon>
    </lineage>
</organism>
<dbReference type="SUPFAM" id="SSF55729">
    <property type="entry name" value="Acyl-CoA N-acyltransferases (Nat)"/>
    <property type="match status" value="1"/>
</dbReference>
<dbReference type="AlphaFoldDB" id="A0A1W1BR43"/>
<proteinExistence type="predicted"/>
<dbReference type="EMBL" id="FPHE01000066">
    <property type="protein sequence ID" value="SFV55954.1"/>
    <property type="molecule type" value="Genomic_DNA"/>
</dbReference>
<evidence type="ECO:0000313" key="1">
    <source>
        <dbReference type="EMBL" id="SFV55954.1"/>
    </source>
</evidence>
<sequence length="223" mass="26798">MVEYKGVKWYRYQGALLPRVPPHQEVFLTDKEAKELLKLSRAFFLRYTNEWDREESEFWYIVKDNKEGLEIYKSKVRNQIKKGLKNCIVKKVDRETIANSGYSIYSEAFKNYSTFHKPISENSFKKSILNSTDDFWAVYNKNNILIAYANNFIEENMSHYNSMKFHPKFLNLYPSYALIYTMNEYYLNQKKYLYVNDGARSIAHNTNIQDFLIKKFNFKKSYE</sequence>
<accession>A0A1W1BR43</accession>
<gene>
    <name evidence="1" type="ORF">MNB_SV-12-1792</name>
</gene>
<reference evidence="1" key="1">
    <citation type="submission" date="2016-10" db="EMBL/GenBank/DDBJ databases">
        <authorList>
            <person name="de Groot N.N."/>
        </authorList>
    </citation>
    <scope>NUCLEOTIDE SEQUENCE</scope>
</reference>